<keyword evidence="5" id="KW-0560">Oxidoreductase</keyword>
<dbReference type="GO" id="GO:0005739">
    <property type="term" value="C:mitochondrion"/>
    <property type="evidence" value="ECO:0007669"/>
    <property type="project" value="TreeGrafter"/>
</dbReference>
<evidence type="ECO:0000256" key="1">
    <source>
        <dbReference type="ARBA" id="ARBA00005109"/>
    </source>
</evidence>
<dbReference type="InterPro" id="IPR013328">
    <property type="entry name" value="6PGD_dom2"/>
</dbReference>
<dbReference type="FunFam" id="1.10.1040.10:FF:000006">
    <property type="entry name" value="3-hydroxyisobutyrate dehydrogenase"/>
    <property type="match status" value="1"/>
</dbReference>
<sequence>MALSLSTLASGAEFIISMLPASQDVLDAYDGSDGILKHAKPGVIVIDSSTVDPQVPQTLSNLAREKQITFLDAPVSGGTKAAQEATLTFMVGGDKSSLEKAKPILKCMGRNIVHCGDSGNGQVAKLCNNMLLGVTMMGVAEAMNLGVKLGMNAKLLSDVINTSSGRCWSSEVYNPVPGVLSNVPASNNYNGGFKISLLAKDMKLAEDLANRCTAQTDLSKLATSIYKRLMDKGCQDKDFSYIYEFLKNKT</sequence>
<dbReference type="Gene3D" id="1.10.1040.10">
    <property type="entry name" value="N-(1-d-carboxylethyl)-l-norvaline Dehydrogenase, domain 2"/>
    <property type="match status" value="1"/>
</dbReference>
<evidence type="ECO:0000256" key="7">
    <source>
        <dbReference type="ARBA" id="ARBA00049197"/>
    </source>
</evidence>
<dbReference type="SUPFAM" id="SSF48179">
    <property type="entry name" value="6-phosphogluconate dehydrogenase C-terminal domain-like"/>
    <property type="match status" value="1"/>
</dbReference>
<evidence type="ECO:0000256" key="2">
    <source>
        <dbReference type="ARBA" id="ARBA00006013"/>
    </source>
</evidence>
<dbReference type="RefSeq" id="XP_008473851.1">
    <property type="nucleotide sequence ID" value="XM_008475629.2"/>
</dbReference>
<dbReference type="GO" id="GO:0006574">
    <property type="term" value="P:L-valine catabolic process"/>
    <property type="evidence" value="ECO:0007669"/>
    <property type="project" value="UniProtKB-UniPathway"/>
</dbReference>
<dbReference type="GO" id="GO:0008442">
    <property type="term" value="F:3-hydroxyisobutyrate dehydrogenase activity"/>
    <property type="evidence" value="ECO:0007669"/>
    <property type="project" value="UniProtKB-EC"/>
</dbReference>
<dbReference type="PIRSF" id="PIRSF000103">
    <property type="entry name" value="HIBADH"/>
    <property type="match status" value="1"/>
</dbReference>
<dbReference type="UniPathway" id="UPA00362"/>
<dbReference type="GO" id="GO:0050661">
    <property type="term" value="F:NADP binding"/>
    <property type="evidence" value="ECO:0007669"/>
    <property type="project" value="InterPro"/>
</dbReference>
<evidence type="ECO:0000256" key="4">
    <source>
        <dbReference type="ARBA" id="ARBA00022456"/>
    </source>
</evidence>
<dbReference type="InterPro" id="IPR011548">
    <property type="entry name" value="HIBADH"/>
</dbReference>
<dbReference type="EC" id="1.1.1.31" evidence="3"/>
<dbReference type="InterPro" id="IPR006115">
    <property type="entry name" value="6PGDH_NADP-bd"/>
</dbReference>
<organism evidence="11 12">
    <name type="scientific">Diaphorina citri</name>
    <name type="common">Asian citrus psyllid</name>
    <dbReference type="NCBI Taxonomy" id="121845"/>
    <lineage>
        <taxon>Eukaryota</taxon>
        <taxon>Metazoa</taxon>
        <taxon>Ecdysozoa</taxon>
        <taxon>Arthropoda</taxon>
        <taxon>Hexapoda</taxon>
        <taxon>Insecta</taxon>
        <taxon>Pterygota</taxon>
        <taxon>Neoptera</taxon>
        <taxon>Paraneoptera</taxon>
        <taxon>Hemiptera</taxon>
        <taxon>Sternorrhyncha</taxon>
        <taxon>Psylloidea</taxon>
        <taxon>Psyllidae</taxon>
        <taxon>Diaphorininae</taxon>
        <taxon>Diaphorina</taxon>
    </lineage>
</organism>
<evidence type="ECO:0000256" key="6">
    <source>
        <dbReference type="ARBA" id="ARBA00023027"/>
    </source>
</evidence>
<accession>A0A1S3D5D9</accession>
<dbReference type="InterPro" id="IPR036291">
    <property type="entry name" value="NAD(P)-bd_dom_sf"/>
</dbReference>
<dbReference type="AlphaFoldDB" id="A0A1S3D5D9"/>
<evidence type="ECO:0000256" key="5">
    <source>
        <dbReference type="ARBA" id="ARBA00023002"/>
    </source>
</evidence>
<keyword evidence="4" id="KW-0101">Branched-chain amino acid catabolism</keyword>
<dbReference type="PANTHER" id="PTHR22981:SF7">
    <property type="entry name" value="3-HYDROXYISOBUTYRATE DEHYDROGENASE, MITOCHONDRIAL"/>
    <property type="match status" value="1"/>
</dbReference>
<comment type="pathway">
    <text evidence="1">Amino-acid degradation; L-valine degradation.</text>
</comment>
<dbReference type="InterPro" id="IPR029154">
    <property type="entry name" value="HIBADH-like_NADP-bd"/>
</dbReference>
<reference evidence="12" key="1">
    <citation type="submission" date="2025-08" db="UniProtKB">
        <authorList>
            <consortium name="RefSeq"/>
        </authorList>
    </citation>
    <scope>IDENTIFICATION</scope>
</reference>
<dbReference type="GeneID" id="103510926"/>
<evidence type="ECO:0000256" key="3">
    <source>
        <dbReference type="ARBA" id="ARBA00012991"/>
    </source>
</evidence>
<evidence type="ECO:0000259" key="10">
    <source>
        <dbReference type="Pfam" id="PF14833"/>
    </source>
</evidence>
<dbReference type="OMA" id="NNMMLFI"/>
<keyword evidence="11" id="KW-1185">Reference proteome</keyword>
<protein>
    <recommendedName>
        <fullName evidence="3">3-hydroxyisobutyrate dehydrogenase</fullName>
        <ecNumber evidence="3">1.1.1.31</ecNumber>
    </recommendedName>
</protein>
<dbReference type="Gene3D" id="3.40.50.720">
    <property type="entry name" value="NAD(P)-binding Rossmann-like Domain"/>
    <property type="match status" value="1"/>
</dbReference>
<dbReference type="Pfam" id="PF14833">
    <property type="entry name" value="NAD_binding_11"/>
    <property type="match status" value="1"/>
</dbReference>
<evidence type="ECO:0000313" key="11">
    <source>
        <dbReference type="Proteomes" id="UP000079169"/>
    </source>
</evidence>
<proteinExistence type="inferred from homology"/>
<dbReference type="KEGG" id="dci:103510926"/>
<dbReference type="STRING" id="121845.A0A1S3D5D9"/>
<feature type="domain" description="3-hydroxyisobutyrate dehydrogenase-like NAD-binding" evidence="10">
    <location>
        <begin position="119"/>
        <end position="245"/>
    </location>
</feature>
<dbReference type="GO" id="GO:0051287">
    <property type="term" value="F:NAD binding"/>
    <property type="evidence" value="ECO:0007669"/>
    <property type="project" value="InterPro"/>
</dbReference>
<feature type="domain" description="6-phosphogluconate dehydrogenase NADP-binding" evidence="9">
    <location>
        <begin position="4"/>
        <end position="116"/>
    </location>
</feature>
<keyword evidence="6" id="KW-0520">NAD</keyword>
<dbReference type="Proteomes" id="UP000079169">
    <property type="component" value="Unplaced"/>
</dbReference>
<name>A0A1S3D5D9_DIACI</name>
<gene>
    <name evidence="12" type="primary">LOC103510926</name>
</gene>
<dbReference type="PaxDb" id="121845-A0A1S3D5D9"/>
<feature type="active site" evidence="8">
    <location>
        <position position="125"/>
    </location>
</feature>
<dbReference type="InterPro" id="IPR015815">
    <property type="entry name" value="HIBADH-related"/>
</dbReference>
<evidence type="ECO:0000313" key="12">
    <source>
        <dbReference type="RefSeq" id="XP_008473851.1"/>
    </source>
</evidence>
<dbReference type="SUPFAM" id="SSF51735">
    <property type="entry name" value="NAD(P)-binding Rossmann-fold domains"/>
    <property type="match status" value="1"/>
</dbReference>
<dbReference type="Pfam" id="PF03446">
    <property type="entry name" value="NAD_binding_2"/>
    <property type="match status" value="1"/>
</dbReference>
<comment type="catalytic activity">
    <reaction evidence="7">
        <text>3-hydroxy-2-methylpropanoate + NAD(+) = 2-methyl-3-oxopropanoate + NADH + H(+)</text>
        <dbReference type="Rhea" id="RHEA:17681"/>
        <dbReference type="ChEBI" id="CHEBI:11805"/>
        <dbReference type="ChEBI" id="CHEBI:15378"/>
        <dbReference type="ChEBI" id="CHEBI:57540"/>
        <dbReference type="ChEBI" id="CHEBI:57700"/>
        <dbReference type="ChEBI" id="CHEBI:57945"/>
        <dbReference type="EC" id="1.1.1.31"/>
    </reaction>
</comment>
<dbReference type="NCBIfam" id="TIGR01692">
    <property type="entry name" value="HIBADH"/>
    <property type="match status" value="1"/>
</dbReference>
<dbReference type="PANTHER" id="PTHR22981">
    <property type="entry name" value="3-HYDROXYISOBUTYRATE DEHYDROGENASE-RELATED"/>
    <property type="match status" value="1"/>
</dbReference>
<evidence type="ECO:0000259" key="9">
    <source>
        <dbReference type="Pfam" id="PF03446"/>
    </source>
</evidence>
<dbReference type="InterPro" id="IPR008927">
    <property type="entry name" value="6-PGluconate_DH-like_C_sf"/>
</dbReference>
<evidence type="ECO:0000256" key="8">
    <source>
        <dbReference type="PIRSR" id="PIRSR000103-1"/>
    </source>
</evidence>
<comment type="similarity">
    <text evidence="2">Belongs to the HIBADH-related family. 3-hydroxyisobutyrate dehydrogenase subfamily.</text>
</comment>